<evidence type="ECO:0000256" key="2">
    <source>
        <dbReference type="ARBA" id="ARBA00022475"/>
    </source>
</evidence>
<evidence type="ECO:0000256" key="7">
    <source>
        <dbReference type="SAM" id="Phobius"/>
    </source>
</evidence>
<feature type="region of interest" description="Disordered" evidence="6">
    <location>
        <begin position="33"/>
        <end position="59"/>
    </location>
</feature>
<keyword evidence="10" id="KW-1185">Reference proteome</keyword>
<dbReference type="RefSeq" id="WP_036573057.1">
    <property type="nucleotide sequence ID" value="NZ_CABLBW010000001.1"/>
</dbReference>
<keyword evidence="5 7" id="KW-0472">Membrane</keyword>
<accession>W9AH27</accession>
<dbReference type="GO" id="GO:0044781">
    <property type="term" value="P:bacterial-type flagellum organization"/>
    <property type="evidence" value="ECO:0007669"/>
    <property type="project" value="InterPro"/>
</dbReference>
<evidence type="ECO:0000256" key="4">
    <source>
        <dbReference type="ARBA" id="ARBA00022989"/>
    </source>
</evidence>
<evidence type="ECO:0000256" key="5">
    <source>
        <dbReference type="ARBA" id="ARBA00023136"/>
    </source>
</evidence>
<evidence type="ECO:0000313" key="10">
    <source>
        <dbReference type="Proteomes" id="UP000028863"/>
    </source>
</evidence>
<evidence type="ECO:0000313" key="9">
    <source>
        <dbReference type="EMBL" id="CDO02222.1"/>
    </source>
</evidence>
<comment type="subcellular location">
    <subcellularLocation>
        <location evidence="1">Cell membrane</location>
    </subcellularLocation>
</comment>
<keyword evidence="9" id="KW-0966">Cell projection</keyword>
<comment type="caution">
    <text evidence="9">The sequence shown here is derived from an EMBL/GenBank/DDBJ whole genome shotgun (WGS) entry which is preliminary data.</text>
</comment>
<evidence type="ECO:0000256" key="6">
    <source>
        <dbReference type="SAM" id="MobiDB-lite"/>
    </source>
</evidence>
<dbReference type="GO" id="GO:0016020">
    <property type="term" value="C:membrane"/>
    <property type="evidence" value="ECO:0007669"/>
    <property type="project" value="InterPro"/>
</dbReference>
<organism evidence="9 10">
    <name type="scientific">Oceanobacillus picturae</name>
    <dbReference type="NCBI Taxonomy" id="171693"/>
    <lineage>
        <taxon>Bacteria</taxon>
        <taxon>Bacillati</taxon>
        <taxon>Bacillota</taxon>
        <taxon>Bacilli</taxon>
        <taxon>Bacillales</taxon>
        <taxon>Bacillaceae</taxon>
        <taxon>Oceanobacillus</taxon>
    </lineage>
</organism>
<gene>
    <name evidence="9" type="ORF">BN988_00679</name>
</gene>
<keyword evidence="8" id="KW-0732">Signal</keyword>
<dbReference type="AlphaFoldDB" id="W9AH27"/>
<keyword evidence="9" id="KW-0969">Cilium</keyword>
<reference evidence="9" key="2">
    <citation type="submission" date="2014-03" db="EMBL/GenBank/DDBJ databases">
        <authorList>
            <person name="Urmite Genomes"/>
        </authorList>
    </citation>
    <scope>NUCLEOTIDE SEQUENCE</scope>
    <source>
        <strain evidence="9">S1</strain>
    </source>
</reference>
<feature type="transmembrane region" description="Helical" evidence="7">
    <location>
        <begin position="73"/>
        <end position="91"/>
    </location>
</feature>
<keyword evidence="2" id="KW-1003">Cell membrane</keyword>
<feature type="chain" id="PRO_5039595268" evidence="8">
    <location>
        <begin position="23"/>
        <end position="221"/>
    </location>
</feature>
<reference evidence="9" key="1">
    <citation type="submission" date="2014-03" db="EMBL/GenBank/DDBJ databases">
        <title>Draft genome sequencing of Oceanobacillus picturae strain S1 isolated from human gut.</title>
        <authorList>
            <person name="Croce O."/>
            <person name="Lagier J.C."/>
            <person name="Raoult D."/>
        </authorList>
    </citation>
    <scope>NUCLEOTIDE SEQUENCE [LARGE SCALE GENOMIC DNA]</scope>
    <source>
        <strain evidence="9">S1</strain>
    </source>
</reference>
<dbReference type="EMBL" id="CCAX010000001">
    <property type="protein sequence ID" value="CDO02222.1"/>
    <property type="molecule type" value="Genomic_DNA"/>
</dbReference>
<evidence type="ECO:0000256" key="1">
    <source>
        <dbReference type="ARBA" id="ARBA00004236"/>
    </source>
</evidence>
<dbReference type="STRING" id="171693.BN988_00679"/>
<evidence type="ECO:0000256" key="3">
    <source>
        <dbReference type="ARBA" id="ARBA00022692"/>
    </source>
</evidence>
<protein>
    <submittedName>
        <fullName evidence="9">Flagella biosynthesis protein FliZ</fullName>
    </submittedName>
</protein>
<dbReference type="InterPro" id="IPR022781">
    <property type="entry name" value="Flagellar_biosynth_FliO"/>
</dbReference>
<evidence type="ECO:0000256" key="8">
    <source>
        <dbReference type="SAM" id="SignalP"/>
    </source>
</evidence>
<dbReference type="eggNOG" id="COG3190">
    <property type="taxonomic scope" value="Bacteria"/>
</dbReference>
<proteinExistence type="predicted"/>
<keyword evidence="9" id="KW-0282">Flagellum</keyword>
<dbReference type="Proteomes" id="UP000028863">
    <property type="component" value="Unassembled WGS sequence"/>
</dbReference>
<dbReference type="Pfam" id="PF04347">
    <property type="entry name" value="FliO"/>
    <property type="match status" value="1"/>
</dbReference>
<name>W9AH27_9BACI</name>
<keyword evidence="4 7" id="KW-1133">Transmembrane helix</keyword>
<keyword evidence="3 7" id="KW-0812">Transmembrane</keyword>
<feature type="compositionally biased region" description="Low complexity" evidence="6">
    <location>
        <begin position="44"/>
        <end position="59"/>
    </location>
</feature>
<feature type="signal peptide" evidence="8">
    <location>
        <begin position="1"/>
        <end position="22"/>
    </location>
</feature>
<sequence length="221" mass="24830">MLFKKISLVICFIAIFSFSILSNEVSASSSNVTDWLNEEEEGENSPTEQEGNNQEEQVEQGQVEESGSMLFDLIKMFFALVLVLALIYVLLKFLNKRNKLFTKVRALESLGGVSVGQNKSVQIVRLGDRFYLLGVGDNVELLQEITDENVKADLIRQDEAQQQGTGGILADLFQSKGKSTTSTMKSDGPDFKDLFSGELKKLKSNRNKLIQQQKQKEDRHE</sequence>